<protein>
    <submittedName>
        <fullName evidence="2">Glycosyltransferase family 2 protein</fullName>
        <ecNumber evidence="2">2.4.-.-</ecNumber>
    </submittedName>
</protein>
<dbReference type="InterPro" id="IPR001173">
    <property type="entry name" value="Glyco_trans_2-like"/>
</dbReference>
<dbReference type="Gene3D" id="3.90.550.10">
    <property type="entry name" value="Spore Coat Polysaccharide Biosynthesis Protein SpsA, Chain A"/>
    <property type="match status" value="1"/>
</dbReference>
<gene>
    <name evidence="2" type="ORF">RM538_03905</name>
</gene>
<dbReference type="SUPFAM" id="SSF53448">
    <property type="entry name" value="Nucleotide-diphospho-sugar transferases"/>
    <property type="match status" value="1"/>
</dbReference>
<dbReference type="PANTHER" id="PTHR43179:SF7">
    <property type="entry name" value="RHAMNOSYLTRANSFERASE WBBL"/>
    <property type="match status" value="1"/>
</dbReference>
<dbReference type="EC" id="2.4.-.-" evidence="2"/>
<dbReference type="PANTHER" id="PTHR43179">
    <property type="entry name" value="RHAMNOSYLTRANSFERASE WBBL"/>
    <property type="match status" value="1"/>
</dbReference>
<dbReference type="Pfam" id="PF00535">
    <property type="entry name" value="Glycos_transf_2"/>
    <property type="match status" value="1"/>
</dbReference>
<dbReference type="CDD" id="cd04186">
    <property type="entry name" value="GT_2_like_c"/>
    <property type="match status" value="1"/>
</dbReference>
<feature type="domain" description="Glycosyltransferase 2-like" evidence="1">
    <location>
        <begin position="5"/>
        <end position="190"/>
    </location>
</feature>
<evidence type="ECO:0000313" key="2">
    <source>
        <dbReference type="EMBL" id="MDT0555135.1"/>
    </source>
</evidence>
<keyword evidence="3" id="KW-1185">Reference proteome</keyword>
<dbReference type="Proteomes" id="UP001254488">
    <property type="component" value="Unassembled WGS sequence"/>
</dbReference>
<comment type="caution">
    <text evidence="2">The sequence shown here is derived from an EMBL/GenBank/DDBJ whole genome shotgun (WGS) entry which is preliminary data.</text>
</comment>
<evidence type="ECO:0000313" key="3">
    <source>
        <dbReference type="Proteomes" id="UP001254488"/>
    </source>
</evidence>
<name>A0ABU2YBF9_9FLAO</name>
<organism evidence="2 3">
    <name type="scientific">Patiriisocius hiemis</name>
    <dbReference type="NCBI Taxonomy" id="3075604"/>
    <lineage>
        <taxon>Bacteria</taxon>
        <taxon>Pseudomonadati</taxon>
        <taxon>Bacteroidota</taxon>
        <taxon>Flavobacteriia</taxon>
        <taxon>Flavobacteriales</taxon>
        <taxon>Flavobacteriaceae</taxon>
        <taxon>Patiriisocius</taxon>
    </lineage>
</organism>
<keyword evidence="2" id="KW-0808">Transferase</keyword>
<sequence>MIAISVVIINYNTADFTVKCINSLLQHAPENLSFQYIIVDNASSQDSYDRVSAYIKTLQDEIDICLIRSKINTGFGGGNMLGVQKAKGKYIAFVNNDVELENDCFTSLYRFMEKTPQAGVCGPQAFNRNNKLLPTIDHFASLPREFFGRKLLEKINANKYPKRKKEYNTPIRAQFVAGSFMFFKAEYFNTIGGFDTNIFLYYEETDICKRLLNINKEAYLVPEGKFIHYHGASTEKSIKIKTELKISLLYVIKKHYGVVSFYILLTYLQIRYFFSSIFKPKYWPLFWVLLLQAPLTKSIKHNQKIID</sequence>
<proteinExistence type="predicted"/>
<dbReference type="GO" id="GO:0016757">
    <property type="term" value="F:glycosyltransferase activity"/>
    <property type="evidence" value="ECO:0007669"/>
    <property type="project" value="UniProtKB-KW"/>
</dbReference>
<dbReference type="InterPro" id="IPR029044">
    <property type="entry name" value="Nucleotide-diphossugar_trans"/>
</dbReference>
<dbReference type="EMBL" id="JAVRHZ010000001">
    <property type="protein sequence ID" value="MDT0555135.1"/>
    <property type="molecule type" value="Genomic_DNA"/>
</dbReference>
<reference evidence="2 3" key="1">
    <citation type="submission" date="2023-09" db="EMBL/GenBank/DDBJ databases">
        <authorList>
            <person name="Rey-Velasco X."/>
        </authorList>
    </citation>
    <scope>NUCLEOTIDE SEQUENCE [LARGE SCALE GENOMIC DNA]</scope>
    <source>
        <strain evidence="2 3">W242</strain>
    </source>
</reference>
<keyword evidence="2" id="KW-0328">Glycosyltransferase</keyword>
<accession>A0ABU2YBF9</accession>
<dbReference type="RefSeq" id="WP_311332083.1">
    <property type="nucleotide sequence ID" value="NZ_JAVRHZ010000001.1"/>
</dbReference>
<evidence type="ECO:0000259" key="1">
    <source>
        <dbReference type="Pfam" id="PF00535"/>
    </source>
</evidence>